<feature type="domain" description="Helicase C-terminal" evidence="25">
    <location>
        <begin position="372"/>
        <end position="534"/>
    </location>
</feature>
<keyword evidence="9" id="KW-0255">Endonuclease</keyword>
<feature type="domain" description="RNase III" evidence="22">
    <location>
        <begin position="1163"/>
        <end position="1311"/>
    </location>
</feature>
<dbReference type="InterPro" id="IPR003100">
    <property type="entry name" value="PAZ_dom"/>
</dbReference>
<dbReference type="SUPFAM" id="SSF69065">
    <property type="entry name" value="RNase III domain-like"/>
    <property type="match status" value="2"/>
</dbReference>
<dbReference type="PROSITE" id="PS50137">
    <property type="entry name" value="DS_RBD"/>
    <property type="match status" value="1"/>
</dbReference>
<keyword evidence="15" id="KW-0943">RNA-mediated gene silencing</keyword>
<dbReference type="Pfam" id="PF00271">
    <property type="entry name" value="Helicase_C"/>
    <property type="match status" value="1"/>
</dbReference>
<dbReference type="SMART" id="SM00535">
    <property type="entry name" value="RIBOc"/>
    <property type="match status" value="2"/>
</dbReference>
<dbReference type="PROSITE" id="PS00517">
    <property type="entry name" value="RNASE_3_1"/>
    <property type="match status" value="1"/>
</dbReference>
<evidence type="ECO:0000256" key="8">
    <source>
        <dbReference type="ARBA" id="ARBA00022741"/>
    </source>
</evidence>
<evidence type="ECO:0000256" key="12">
    <source>
        <dbReference type="ARBA" id="ARBA00022840"/>
    </source>
</evidence>
<keyword evidence="12" id="KW-0067">ATP-binding</keyword>
<dbReference type="InterPro" id="IPR011545">
    <property type="entry name" value="DEAD/DEAH_box_helicase_dom"/>
</dbReference>
<dbReference type="GO" id="GO:0005524">
    <property type="term" value="F:ATP binding"/>
    <property type="evidence" value="ECO:0007669"/>
    <property type="project" value="UniProtKB-KW"/>
</dbReference>
<evidence type="ECO:0000256" key="14">
    <source>
        <dbReference type="ARBA" id="ARBA00022884"/>
    </source>
</evidence>
<evidence type="ECO:0000256" key="1">
    <source>
        <dbReference type="ARBA" id="ARBA00001936"/>
    </source>
</evidence>
<dbReference type="SUPFAM" id="SSF101690">
    <property type="entry name" value="PAZ domain"/>
    <property type="match status" value="1"/>
</dbReference>
<evidence type="ECO:0000256" key="6">
    <source>
        <dbReference type="ARBA" id="ARBA00022723"/>
    </source>
</evidence>
<keyword evidence="7" id="KW-0677">Repeat</keyword>
<comment type="similarity">
    <text evidence="18 20">Belongs to the helicase family. Dicer subfamily.</text>
</comment>
<gene>
    <name evidence="27" type="ORF">LUZ62_086446</name>
</gene>
<evidence type="ECO:0000313" key="27">
    <source>
        <dbReference type="EMBL" id="KAJ4752041.1"/>
    </source>
</evidence>
<dbReference type="Pfam" id="PF00270">
    <property type="entry name" value="DEAD"/>
    <property type="match status" value="1"/>
</dbReference>
<keyword evidence="13" id="KW-0460">Magnesium</keyword>
<evidence type="ECO:0000256" key="10">
    <source>
        <dbReference type="ARBA" id="ARBA00022801"/>
    </source>
</evidence>
<dbReference type="InterPro" id="IPR036085">
    <property type="entry name" value="PAZ_dom_sf"/>
</dbReference>
<evidence type="ECO:0000256" key="19">
    <source>
        <dbReference type="ARBA" id="ARBA00056187"/>
    </source>
</evidence>
<dbReference type="GO" id="GO:0004386">
    <property type="term" value="F:helicase activity"/>
    <property type="evidence" value="ECO:0007669"/>
    <property type="project" value="UniProtKB-KW"/>
</dbReference>
<evidence type="ECO:0000256" key="5">
    <source>
        <dbReference type="ARBA" id="ARBA00022722"/>
    </source>
</evidence>
<dbReference type="InterPro" id="IPR001650">
    <property type="entry name" value="Helicase_C-like"/>
</dbReference>
<keyword evidence="10" id="KW-0378">Hydrolase</keyword>
<dbReference type="FunFam" id="3.30.160.380:FF:000001">
    <property type="entry name" value="Endoribonuclease dicer-like 1"/>
    <property type="match status" value="1"/>
</dbReference>
<dbReference type="InterPro" id="IPR005034">
    <property type="entry name" value="Dicer_dimerisation"/>
</dbReference>
<dbReference type="GO" id="GO:0046872">
    <property type="term" value="F:metal ion binding"/>
    <property type="evidence" value="ECO:0007669"/>
    <property type="project" value="UniProtKB-KW"/>
</dbReference>
<dbReference type="GO" id="GO:0005737">
    <property type="term" value="C:cytoplasm"/>
    <property type="evidence" value="ECO:0007669"/>
    <property type="project" value="TreeGrafter"/>
</dbReference>
<dbReference type="PROSITE" id="PS50142">
    <property type="entry name" value="RNASE_3_2"/>
    <property type="match status" value="2"/>
</dbReference>
<dbReference type="SUPFAM" id="SSF52540">
    <property type="entry name" value="P-loop containing nucleoside triphosphate hydrolases"/>
    <property type="match status" value="1"/>
</dbReference>
<evidence type="ECO:0000313" key="28">
    <source>
        <dbReference type="Proteomes" id="UP001140206"/>
    </source>
</evidence>
<dbReference type="InterPro" id="IPR036389">
    <property type="entry name" value="RNase_III_sf"/>
</dbReference>
<evidence type="ECO:0000256" key="3">
    <source>
        <dbReference type="ARBA" id="ARBA00004123"/>
    </source>
</evidence>
<dbReference type="FunFam" id="3.40.50.300:FF:000705">
    <property type="entry name" value="Endoribonuclease dicer-like protein"/>
    <property type="match status" value="1"/>
</dbReference>
<dbReference type="InterPro" id="IPR027417">
    <property type="entry name" value="P-loop_NTPase"/>
</dbReference>
<evidence type="ECO:0000259" key="23">
    <source>
        <dbReference type="PROSITE" id="PS50821"/>
    </source>
</evidence>
<evidence type="ECO:0000259" key="25">
    <source>
        <dbReference type="PROSITE" id="PS51194"/>
    </source>
</evidence>
<dbReference type="Gene3D" id="3.40.50.300">
    <property type="entry name" value="P-loop containing nucleotide triphosphate hydrolases"/>
    <property type="match status" value="2"/>
</dbReference>
<evidence type="ECO:0000256" key="11">
    <source>
        <dbReference type="ARBA" id="ARBA00022806"/>
    </source>
</evidence>
<evidence type="ECO:0000256" key="4">
    <source>
        <dbReference type="ARBA" id="ARBA00011499"/>
    </source>
</evidence>
<feature type="domain" description="PAZ" evidence="23">
    <location>
        <begin position="809"/>
        <end position="948"/>
    </location>
</feature>
<comment type="cofactor">
    <cofactor evidence="2">
        <name>Mg(2+)</name>
        <dbReference type="ChEBI" id="CHEBI:18420"/>
    </cofactor>
</comment>
<dbReference type="GO" id="GO:0004525">
    <property type="term" value="F:ribonuclease III activity"/>
    <property type="evidence" value="ECO:0007669"/>
    <property type="project" value="InterPro"/>
</dbReference>
<reference evidence="27" key="1">
    <citation type="submission" date="2022-08" db="EMBL/GenBank/DDBJ databases">
        <authorList>
            <person name="Marques A."/>
        </authorList>
    </citation>
    <scope>NUCLEOTIDE SEQUENCE</scope>
    <source>
        <strain evidence="27">RhyPub2mFocal</strain>
        <tissue evidence="27">Leaves</tissue>
    </source>
</reference>
<keyword evidence="11" id="KW-0347">Helicase</keyword>
<comment type="caution">
    <text evidence="27">The sequence shown here is derived from an EMBL/GenBank/DDBJ whole genome shotgun (WGS) entry which is preliminary data.</text>
</comment>
<dbReference type="GO" id="GO:0005634">
    <property type="term" value="C:nucleus"/>
    <property type="evidence" value="ECO:0007669"/>
    <property type="project" value="UniProtKB-SubCell"/>
</dbReference>
<dbReference type="EMBL" id="JAMFTS010000005">
    <property type="protein sequence ID" value="KAJ4752041.1"/>
    <property type="molecule type" value="Genomic_DNA"/>
</dbReference>
<feature type="domain" description="Dicer dsRNA-binding fold" evidence="26">
    <location>
        <begin position="555"/>
        <end position="645"/>
    </location>
</feature>
<keyword evidence="28" id="KW-1185">Reference proteome</keyword>
<keyword evidence="14 20" id="KW-0694">RNA-binding</keyword>
<comment type="subcellular location">
    <subcellularLocation>
        <location evidence="3">Nucleus</location>
    </subcellularLocation>
</comment>
<evidence type="ECO:0000259" key="24">
    <source>
        <dbReference type="PROSITE" id="PS51192"/>
    </source>
</evidence>
<feature type="domain" description="DRBM" evidence="21">
    <location>
        <begin position="1337"/>
        <end position="1403"/>
    </location>
</feature>
<evidence type="ECO:0000256" key="13">
    <source>
        <dbReference type="ARBA" id="ARBA00022842"/>
    </source>
</evidence>
<dbReference type="PANTHER" id="PTHR14950">
    <property type="entry name" value="DICER-RELATED"/>
    <property type="match status" value="1"/>
</dbReference>
<protein>
    <submittedName>
        <fullName evidence="27">Protein Dicer</fullName>
    </submittedName>
</protein>
<dbReference type="Gene3D" id="1.10.1520.10">
    <property type="entry name" value="Ribonuclease III domain"/>
    <property type="match status" value="2"/>
</dbReference>
<dbReference type="PROSITE" id="PS51192">
    <property type="entry name" value="HELICASE_ATP_BIND_1"/>
    <property type="match status" value="1"/>
</dbReference>
<keyword evidence="6" id="KW-0479">Metal-binding</keyword>
<dbReference type="SUPFAM" id="SSF54768">
    <property type="entry name" value="dsRNA-binding domain-like"/>
    <property type="match status" value="1"/>
</dbReference>
<dbReference type="SMART" id="SM00487">
    <property type="entry name" value="DEXDc"/>
    <property type="match status" value="1"/>
</dbReference>
<dbReference type="GO" id="GO:0010267">
    <property type="term" value="P:ta-siRNA processing"/>
    <property type="evidence" value="ECO:0007669"/>
    <property type="project" value="UniProtKB-ARBA"/>
</dbReference>
<dbReference type="InterPro" id="IPR000999">
    <property type="entry name" value="RNase_III_dom"/>
</dbReference>
<evidence type="ECO:0000256" key="7">
    <source>
        <dbReference type="ARBA" id="ARBA00022737"/>
    </source>
</evidence>
<dbReference type="SMART" id="SM00949">
    <property type="entry name" value="PAZ"/>
    <property type="match status" value="1"/>
</dbReference>
<dbReference type="PANTHER" id="PTHR14950:SF70">
    <property type="entry name" value="ENDORIBONUCLEASE DICER HOMOLOG 2"/>
    <property type="match status" value="1"/>
</dbReference>
<evidence type="ECO:0000256" key="15">
    <source>
        <dbReference type="ARBA" id="ARBA00023158"/>
    </source>
</evidence>
<evidence type="ECO:0000256" key="18">
    <source>
        <dbReference type="ARBA" id="ARBA00035116"/>
    </source>
</evidence>
<dbReference type="Gene3D" id="2.170.260.10">
    <property type="entry name" value="paz domain"/>
    <property type="match status" value="1"/>
</dbReference>
<keyword evidence="5" id="KW-0540">Nuclease</keyword>
<evidence type="ECO:0000256" key="2">
    <source>
        <dbReference type="ARBA" id="ARBA00001946"/>
    </source>
</evidence>
<evidence type="ECO:0000256" key="20">
    <source>
        <dbReference type="PROSITE-ProRule" id="PRU00657"/>
    </source>
</evidence>
<dbReference type="Gene3D" id="3.30.160.20">
    <property type="match status" value="1"/>
</dbReference>
<dbReference type="Proteomes" id="UP001140206">
    <property type="component" value="Chromosome 5"/>
</dbReference>
<dbReference type="FunFam" id="3.40.50.300:FF:000420">
    <property type="entry name" value="Endoribonuclease dicer-like 1"/>
    <property type="match status" value="1"/>
</dbReference>
<evidence type="ECO:0000259" key="21">
    <source>
        <dbReference type="PROSITE" id="PS50137"/>
    </source>
</evidence>
<evidence type="ECO:0000259" key="22">
    <source>
        <dbReference type="PROSITE" id="PS50142"/>
    </source>
</evidence>
<accession>A0AAV8C9M1</accession>
<evidence type="ECO:0000256" key="9">
    <source>
        <dbReference type="ARBA" id="ARBA00022759"/>
    </source>
</evidence>
<dbReference type="CDD" id="cd00593">
    <property type="entry name" value="RIBOc"/>
    <property type="match status" value="2"/>
</dbReference>
<dbReference type="Pfam" id="PF02170">
    <property type="entry name" value="PAZ"/>
    <property type="match status" value="1"/>
</dbReference>
<dbReference type="PROSITE" id="PS51194">
    <property type="entry name" value="HELICASE_CTER"/>
    <property type="match status" value="1"/>
</dbReference>
<dbReference type="InterPro" id="IPR038248">
    <property type="entry name" value="Dicer_dimer_sf"/>
</dbReference>
<comment type="function">
    <text evidence="19">Probably involved in the RNA silencing pathway. May cleave double-stranded RNA to produce short 21-24 nucleotides (nt) RNAs which target the selective destruction of complementary RNAs.</text>
</comment>
<evidence type="ECO:0000256" key="16">
    <source>
        <dbReference type="ARBA" id="ARBA00023211"/>
    </source>
</evidence>
<comment type="cofactor">
    <cofactor evidence="1">
        <name>Mn(2+)</name>
        <dbReference type="ChEBI" id="CHEBI:29035"/>
    </cofactor>
</comment>
<sequence length="1409" mass="158978">MKEIGSAKGGDMLPDPETYARSYQLEALEKAKRENTIVYLETGSGKTLIAVMLLKSYAHLLRKPSPFISVFLVPTVVLVSQQANVVEMHSDLKVAKFWGEMGVDVWDAATWSAHVDQSEVFVMTPQILLDCLRKTFLKLDCIKLLIFDECHHAKGRSPYACIMTEFFHRHMKSNPSTSLPRIFGMTASLINSSGSDYDKEITRLETLMNSKVYTVQSESILSHYIPFSKTRIVSYGDFVIPSHLYNCLEDNLRRLKLQYVSNLEKELADSSYIASVERKISRLHDTFVYCLSDLGAWLATKAAELLSTSSTDTCSFFWGEVKEFSENSTRKFSKLVYEAFSQYIKEDVQLGADLETSVHLGLIAPKMQCLVQCLEEYRDVKDLRCIVFVERVITAIVLQSLLSSLHQMSGWEIAFLVGCNSNVLQSQRVNENNKIVDAFRRGKVNIIVATQILEEGLDVPSCNLVVRFDPAGNVCSFIQSRGRARSPDSDYLLLVKKGDKLMENKVLEFLRSGEKMREESLKLSSKPCGNLDSELSKECFYLVQKTGAIVTSSSCISLIYYYCSKLPSDRYFKSSPRFVIDEEANFATLHFPKNSAVQAVQIVRAEGKDNLALKRVVCLEACKKLHQAGALNDYLIPHSDSSIDDDDDLYYDSEVCKDEQPDYFPGVLLDSWSSFAVRGIYCCYMISFDKRAFSRYGHIENTILALRSDLGPDFSHYSFNLEVDQGLTVSLQRIHNITLSAYQVTMARRFQTSIFSLLMDRDFSKLEGVMSQLLTFEKQNSFSRPSSKEVCYLLLPCKEGRIDWETINSSTIFFNKISNQTAEAHHLSSCEGCGLVQTKDAPLLTCMLKNSIVYTAHTGLFYSVDGILESINAESSFELRKGKGGSITYRSYYKSKYDIDLTRASTLFLSGRHIVRPLNYLTRRTLRKENGESNKNVELPPELCSIILCPLSVQALNSFRLMPTIMHRIQCMALASALKDMLWVHFMPNVDIPSTKILEAITAKKCHEEFSYESLETLGDSFLKYAACQHLFAKYKHHHEGILSDKKDKMVSNTSLFRMGCLHNLAGFVRLEEFEPKKWAIPGLISNTYAPTSTNDVYTWGTRPIKSKMIADVMEALIGTSLSLAGEAATFLFLEKLGTSIRFHGRATAERPILRKPEMFVNIKDLEKLLSYKFNDLSLLVEALTHGSYQMPDVPRSYQRLEFLGDAVLDHCITVHLYDEYYPAMTPELLTDLRSASTNNDCYAHAAAKAGLNKHILHASSELHRQITTYLQRFGDCFSGSSYGWDAGIGLPKVLGDVIESLAGAIYLDCGCDKNTVWRCIRPLLEPIVTPETMKYNPLRELGELCDRKSYSLSYKTTVQNGMLYVIVEVQAGGTIIIEKETGPNKKTAKKLAAKALLKRLKEAKQTDT</sequence>
<dbReference type="CDD" id="cd18034">
    <property type="entry name" value="DEXHc_dicer"/>
    <property type="match status" value="1"/>
</dbReference>
<feature type="domain" description="Helicase ATP-binding" evidence="24">
    <location>
        <begin position="27"/>
        <end position="207"/>
    </location>
</feature>
<keyword evidence="8" id="KW-0547">Nucleotide-binding</keyword>
<dbReference type="Pfam" id="PF00636">
    <property type="entry name" value="Ribonuclease_3"/>
    <property type="match status" value="2"/>
</dbReference>
<evidence type="ECO:0000259" key="26">
    <source>
        <dbReference type="PROSITE" id="PS51327"/>
    </source>
</evidence>
<organism evidence="27 28">
    <name type="scientific">Rhynchospora pubera</name>
    <dbReference type="NCBI Taxonomy" id="906938"/>
    <lineage>
        <taxon>Eukaryota</taxon>
        <taxon>Viridiplantae</taxon>
        <taxon>Streptophyta</taxon>
        <taxon>Embryophyta</taxon>
        <taxon>Tracheophyta</taxon>
        <taxon>Spermatophyta</taxon>
        <taxon>Magnoliopsida</taxon>
        <taxon>Liliopsida</taxon>
        <taxon>Poales</taxon>
        <taxon>Cyperaceae</taxon>
        <taxon>Cyperoideae</taxon>
        <taxon>Rhynchosporeae</taxon>
        <taxon>Rhynchospora</taxon>
    </lineage>
</organism>
<keyword evidence="17" id="KW-0539">Nucleus</keyword>
<proteinExistence type="inferred from homology"/>
<feature type="domain" description="RNase III" evidence="22">
    <location>
        <begin position="975"/>
        <end position="1126"/>
    </location>
</feature>
<dbReference type="InterPro" id="IPR014001">
    <property type="entry name" value="Helicase_ATP-bd"/>
</dbReference>
<dbReference type="FunFam" id="1.10.1520.10:FF:000004">
    <property type="entry name" value="Endoribonuclease dicer-like 1"/>
    <property type="match status" value="1"/>
</dbReference>
<dbReference type="PROSITE" id="PS50821">
    <property type="entry name" value="PAZ"/>
    <property type="match status" value="1"/>
</dbReference>
<dbReference type="SMART" id="SM00358">
    <property type="entry name" value="DSRM"/>
    <property type="match status" value="1"/>
</dbReference>
<dbReference type="GO" id="GO:0003723">
    <property type="term" value="F:RNA binding"/>
    <property type="evidence" value="ECO:0007669"/>
    <property type="project" value="UniProtKB-UniRule"/>
</dbReference>
<comment type="subunit">
    <text evidence="4">May interact with ARGONAUTE1 or PINHEAD through their common PAZ domains.</text>
</comment>
<dbReference type="SMART" id="SM00490">
    <property type="entry name" value="HELICc"/>
    <property type="match status" value="1"/>
</dbReference>
<dbReference type="Gene3D" id="3.30.160.380">
    <property type="entry name" value="Dicer dimerisation domain"/>
    <property type="match status" value="1"/>
</dbReference>
<dbReference type="PROSITE" id="PS51327">
    <property type="entry name" value="DICER_DSRBF"/>
    <property type="match status" value="1"/>
</dbReference>
<evidence type="ECO:0000256" key="17">
    <source>
        <dbReference type="ARBA" id="ARBA00023242"/>
    </source>
</evidence>
<keyword evidence="16" id="KW-0464">Manganese</keyword>
<dbReference type="InterPro" id="IPR014720">
    <property type="entry name" value="dsRBD_dom"/>
</dbReference>
<name>A0AAV8C9M1_9POAL</name>
<dbReference type="Pfam" id="PF00035">
    <property type="entry name" value="dsrm"/>
    <property type="match status" value="1"/>
</dbReference>
<dbReference type="Pfam" id="PF03368">
    <property type="entry name" value="Dicer_dimer"/>
    <property type="match status" value="1"/>
</dbReference>